<organism evidence="1 2">
    <name type="scientific">Modicisalibacter xianhensis</name>
    <dbReference type="NCBI Taxonomy" id="442341"/>
    <lineage>
        <taxon>Bacteria</taxon>
        <taxon>Pseudomonadati</taxon>
        <taxon>Pseudomonadota</taxon>
        <taxon>Gammaproteobacteria</taxon>
        <taxon>Oceanospirillales</taxon>
        <taxon>Halomonadaceae</taxon>
        <taxon>Modicisalibacter</taxon>
    </lineage>
</organism>
<protein>
    <submittedName>
        <fullName evidence="1">Uncharacterized protein</fullName>
    </submittedName>
</protein>
<keyword evidence="2" id="KW-1185">Reference proteome</keyword>
<evidence type="ECO:0000313" key="1">
    <source>
        <dbReference type="EMBL" id="SFH71742.1"/>
    </source>
</evidence>
<reference evidence="1 2" key="1">
    <citation type="submission" date="2016-10" db="EMBL/GenBank/DDBJ databases">
        <authorList>
            <person name="de Groot N.N."/>
        </authorList>
    </citation>
    <scope>NUCLEOTIDE SEQUENCE [LARGE SCALE GENOMIC DNA]</scope>
    <source>
        <strain evidence="1 2">CGMCC 1.6848</strain>
    </source>
</reference>
<gene>
    <name evidence="1" type="ORF">SAMN04487959_108113</name>
</gene>
<dbReference type="Proteomes" id="UP000199040">
    <property type="component" value="Unassembled WGS sequence"/>
</dbReference>
<accession>A0A1I3CB36</accession>
<proteinExistence type="predicted"/>
<dbReference type="AlphaFoldDB" id="A0A1I3CB36"/>
<evidence type="ECO:0000313" key="2">
    <source>
        <dbReference type="Proteomes" id="UP000199040"/>
    </source>
</evidence>
<name>A0A1I3CB36_9GAMM</name>
<sequence>MTWITEHGDLAFNRRHAGIGEVVEGSLNQEERVSFANDKTKGAVDSCQPA</sequence>
<dbReference type="EMBL" id="FOPY01000008">
    <property type="protein sequence ID" value="SFH71742.1"/>
    <property type="molecule type" value="Genomic_DNA"/>
</dbReference>
<dbReference type="STRING" id="442341.SAMN04487959_108113"/>